<accession>A0A7R9DD58</accession>
<organism evidence="1">
    <name type="scientific">Timema poppense</name>
    <name type="common">Walking stick</name>
    <dbReference type="NCBI Taxonomy" id="170557"/>
    <lineage>
        <taxon>Eukaryota</taxon>
        <taxon>Metazoa</taxon>
        <taxon>Ecdysozoa</taxon>
        <taxon>Arthropoda</taxon>
        <taxon>Hexapoda</taxon>
        <taxon>Insecta</taxon>
        <taxon>Pterygota</taxon>
        <taxon>Neoptera</taxon>
        <taxon>Polyneoptera</taxon>
        <taxon>Phasmatodea</taxon>
        <taxon>Timematodea</taxon>
        <taxon>Timematoidea</taxon>
        <taxon>Timematidae</taxon>
        <taxon>Timema</taxon>
    </lineage>
</organism>
<evidence type="ECO:0000313" key="1">
    <source>
        <dbReference type="EMBL" id="CAD7412537.1"/>
    </source>
</evidence>
<dbReference type="EMBL" id="OD006106">
    <property type="protein sequence ID" value="CAD7412537.1"/>
    <property type="molecule type" value="Genomic_DNA"/>
</dbReference>
<sequence length="107" mass="11637">MTIEMWFTRVGSPTQTAPGIAMLYTIHCCLALPNGRKRGLPIGACKHEKQSSSREPIENGVIFGADYSGEIVTDGSENMDCEAVQTVEGGWCNLCKCGGKIQWPTEQ</sequence>
<proteinExistence type="predicted"/>
<reference evidence="1" key="1">
    <citation type="submission" date="2020-11" db="EMBL/GenBank/DDBJ databases">
        <authorList>
            <person name="Tran Van P."/>
        </authorList>
    </citation>
    <scope>NUCLEOTIDE SEQUENCE</scope>
</reference>
<name>A0A7R9DD58_TIMPO</name>
<protein>
    <submittedName>
        <fullName evidence="1">Uncharacterized protein</fullName>
    </submittedName>
</protein>
<gene>
    <name evidence="1" type="ORF">TPSB3V08_LOCUS8481</name>
</gene>
<dbReference type="AlphaFoldDB" id="A0A7R9DD58"/>